<keyword evidence="3" id="KW-0349">Heme</keyword>
<evidence type="ECO:0000256" key="2">
    <source>
        <dbReference type="ARBA" id="ARBA00022448"/>
    </source>
</evidence>
<reference evidence="13" key="1">
    <citation type="journal article" date="2015" name="Nature">
        <title>Complex archaea that bridge the gap between prokaryotes and eukaryotes.</title>
        <authorList>
            <person name="Spang A."/>
            <person name="Saw J.H."/>
            <person name="Jorgensen S.L."/>
            <person name="Zaremba-Niedzwiedzka K."/>
            <person name="Martijn J."/>
            <person name="Lind A.E."/>
            <person name="van Eijk R."/>
            <person name="Schleper C."/>
            <person name="Guy L."/>
            <person name="Ettema T.J."/>
        </authorList>
    </citation>
    <scope>NUCLEOTIDE SEQUENCE</scope>
</reference>
<dbReference type="InterPro" id="IPR036150">
    <property type="entry name" value="Cyt_b/b6_C_sf"/>
</dbReference>
<keyword evidence="9 10" id="KW-0472">Membrane</keyword>
<comment type="subcellular location">
    <subcellularLocation>
        <location evidence="1">Membrane</location>
        <topology evidence="1">Multi-pass membrane protein</topology>
    </subcellularLocation>
</comment>
<dbReference type="Gene3D" id="1.20.810.10">
    <property type="entry name" value="Cytochrome Bc1 Complex, Chain C"/>
    <property type="match status" value="1"/>
</dbReference>
<keyword evidence="5" id="KW-0479">Metal-binding</keyword>
<dbReference type="GO" id="GO:0016020">
    <property type="term" value="C:membrane"/>
    <property type="evidence" value="ECO:0007669"/>
    <property type="project" value="UniProtKB-SubCell"/>
</dbReference>
<evidence type="ECO:0000313" key="13">
    <source>
        <dbReference type="EMBL" id="KKK91148.1"/>
    </source>
</evidence>
<dbReference type="PROSITE" id="PS51007">
    <property type="entry name" value="CYTC"/>
    <property type="match status" value="1"/>
</dbReference>
<feature type="transmembrane region" description="Helical" evidence="10">
    <location>
        <begin position="88"/>
        <end position="110"/>
    </location>
</feature>
<keyword evidence="7 10" id="KW-1133">Transmembrane helix</keyword>
<evidence type="ECO:0000256" key="3">
    <source>
        <dbReference type="ARBA" id="ARBA00022617"/>
    </source>
</evidence>
<dbReference type="SUPFAM" id="SSF46626">
    <property type="entry name" value="Cytochrome c"/>
    <property type="match status" value="1"/>
</dbReference>
<dbReference type="PROSITE" id="PS51003">
    <property type="entry name" value="CYTB_CTER"/>
    <property type="match status" value="1"/>
</dbReference>
<evidence type="ECO:0000256" key="5">
    <source>
        <dbReference type="ARBA" id="ARBA00022723"/>
    </source>
</evidence>
<evidence type="ECO:0000256" key="8">
    <source>
        <dbReference type="ARBA" id="ARBA00023004"/>
    </source>
</evidence>
<keyword evidence="4 10" id="KW-0812">Transmembrane</keyword>
<keyword evidence="6" id="KW-0249">Electron transport</keyword>
<feature type="domain" description="Cytochrome c" evidence="12">
    <location>
        <begin position="157"/>
        <end position="234"/>
    </location>
</feature>
<feature type="transmembrane region" description="Helical" evidence="10">
    <location>
        <begin position="122"/>
        <end position="143"/>
    </location>
</feature>
<dbReference type="Gene3D" id="1.10.760.10">
    <property type="entry name" value="Cytochrome c-like domain"/>
    <property type="match status" value="1"/>
</dbReference>
<evidence type="ECO:0000256" key="9">
    <source>
        <dbReference type="ARBA" id="ARBA00023136"/>
    </source>
</evidence>
<dbReference type="Pfam" id="PF00032">
    <property type="entry name" value="Cytochrom_B_C"/>
    <property type="match status" value="1"/>
</dbReference>
<name>A0A0F8ZBL4_9ZZZZ</name>
<dbReference type="GO" id="GO:0020037">
    <property type="term" value="F:heme binding"/>
    <property type="evidence" value="ECO:0007669"/>
    <property type="project" value="InterPro"/>
</dbReference>
<evidence type="ECO:0000256" key="6">
    <source>
        <dbReference type="ARBA" id="ARBA00022982"/>
    </source>
</evidence>
<comment type="caution">
    <text evidence="13">The sequence shown here is derived from an EMBL/GenBank/DDBJ whole genome shotgun (WGS) entry which is preliminary data.</text>
</comment>
<evidence type="ECO:0000256" key="7">
    <source>
        <dbReference type="ARBA" id="ARBA00022989"/>
    </source>
</evidence>
<feature type="domain" description="Cytochrome b/b6 C-terminal region profile" evidence="11">
    <location>
        <begin position="13"/>
        <end position="143"/>
    </location>
</feature>
<dbReference type="AlphaFoldDB" id="A0A0F8ZBL4"/>
<feature type="transmembrane region" description="Helical" evidence="10">
    <location>
        <begin position="33"/>
        <end position="52"/>
    </location>
</feature>
<evidence type="ECO:0000259" key="11">
    <source>
        <dbReference type="PROSITE" id="PS51003"/>
    </source>
</evidence>
<keyword evidence="8" id="KW-0408">Iron</keyword>
<dbReference type="InterPro" id="IPR036909">
    <property type="entry name" value="Cyt_c-like_dom_sf"/>
</dbReference>
<accession>A0A0F8ZBL4</accession>
<dbReference type="SUPFAM" id="SSF81648">
    <property type="entry name" value="a domain/subunit of cytochrome bc1 complex (Ubiquinol-cytochrome c reductase)"/>
    <property type="match status" value="1"/>
</dbReference>
<evidence type="ECO:0000256" key="1">
    <source>
        <dbReference type="ARBA" id="ARBA00004141"/>
    </source>
</evidence>
<organism evidence="13">
    <name type="scientific">marine sediment metagenome</name>
    <dbReference type="NCBI Taxonomy" id="412755"/>
    <lineage>
        <taxon>unclassified sequences</taxon>
        <taxon>metagenomes</taxon>
        <taxon>ecological metagenomes</taxon>
    </lineage>
</organism>
<gene>
    <name evidence="13" type="ORF">LCGC14_2715870</name>
</gene>
<keyword evidence="2" id="KW-0813">Transport</keyword>
<sequence>MNSREKEQYLRQYQILKGQGKPFYPYAVLKDTVMGLITLVVIIALAVILGAGELQNKADPTTITYTPRPEWYFFFLFELLRVIKPPDLTILAAVGIPTIALMLLLLLPFYDRGPERRPERRPVATTSAVVVMALMAYLTVLGATTEAPDSIDLHVSPKLEAGQNVANNAGCGACHLFGEAGNPGPGPDLTKIGALLPKQAIARSLQIPVPPMPSYSNLPPDKFEALVEYLAALR</sequence>
<evidence type="ECO:0000256" key="10">
    <source>
        <dbReference type="SAM" id="Phobius"/>
    </source>
</evidence>
<dbReference type="EMBL" id="LAZR01048780">
    <property type="protein sequence ID" value="KKK91148.1"/>
    <property type="molecule type" value="Genomic_DNA"/>
</dbReference>
<dbReference type="InterPro" id="IPR005798">
    <property type="entry name" value="Cyt_b/b6_C"/>
</dbReference>
<dbReference type="GO" id="GO:0009055">
    <property type="term" value="F:electron transfer activity"/>
    <property type="evidence" value="ECO:0007669"/>
    <property type="project" value="InterPro"/>
</dbReference>
<evidence type="ECO:0000259" key="12">
    <source>
        <dbReference type="PROSITE" id="PS51007"/>
    </source>
</evidence>
<proteinExistence type="predicted"/>
<protein>
    <recommendedName>
        <fullName evidence="14">Cytochrome b/b6 C-terminal region profile domain-containing protein</fullName>
    </recommendedName>
</protein>
<dbReference type="InterPro" id="IPR027387">
    <property type="entry name" value="Cytb/b6-like_sf"/>
</dbReference>
<dbReference type="GO" id="GO:0016491">
    <property type="term" value="F:oxidoreductase activity"/>
    <property type="evidence" value="ECO:0007669"/>
    <property type="project" value="InterPro"/>
</dbReference>
<evidence type="ECO:0008006" key="14">
    <source>
        <dbReference type="Google" id="ProtNLM"/>
    </source>
</evidence>
<dbReference type="InterPro" id="IPR009056">
    <property type="entry name" value="Cyt_c-like_dom"/>
</dbReference>
<evidence type="ECO:0000256" key="4">
    <source>
        <dbReference type="ARBA" id="ARBA00022692"/>
    </source>
</evidence>
<dbReference type="GO" id="GO:0046872">
    <property type="term" value="F:metal ion binding"/>
    <property type="evidence" value="ECO:0007669"/>
    <property type="project" value="UniProtKB-KW"/>
</dbReference>